<reference evidence="6 7" key="1">
    <citation type="journal article" date="2023" name="Arcadia Sci">
        <title>De novo assembly of a long-read Amblyomma americanum tick genome.</title>
        <authorList>
            <person name="Chou S."/>
            <person name="Poskanzer K.E."/>
            <person name="Rollins M."/>
            <person name="Thuy-Boun P.S."/>
        </authorList>
    </citation>
    <scope>NUCLEOTIDE SEQUENCE [LARGE SCALE GENOMIC DNA]</scope>
    <source>
        <strain evidence="6">F_SG_1</strain>
        <tissue evidence="6">Salivary glands</tissue>
    </source>
</reference>
<dbReference type="InterPro" id="IPR002018">
    <property type="entry name" value="CarbesteraseB"/>
</dbReference>
<dbReference type="GO" id="GO:0003990">
    <property type="term" value="F:acetylcholinesterase activity"/>
    <property type="evidence" value="ECO:0007669"/>
    <property type="project" value="TreeGrafter"/>
</dbReference>
<dbReference type="GO" id="GO:0006581">
    <property type="term" value="P:acetylcholine catabolic process"/>
    <property type="evidence" value="ECO:0007669"/>
    <property type="project" value="TreeGrafter"/>
</dbReference>
<comment type="caution">
    <text evidence="6">The sequence shown here is derived from an EMBL/GenBank/DDBJ whole genome shotgun (WGS) entry which is preliminary data.</text>
</comment>
<keyword evidence="4" id="KW-0325">Glycoprotein</keyword>
<dbReference type="GO" id="GO:0005615">
    <property type="term" value="C:extracellular space"/>
    <property type="evidence" value="ECO:0007669"/>
    <property type="project" value="TreeGrafter"/>
</dbReference>
<proteinExistence type="inferred from homology"/>
<evidence type="ECO:0000313" key="7">
    <source>
        <dbReference type="Proteomes" id="UP001321473"/>
    </source>
</evidence>
<feature type="domain" description="Carboxylesterase type B" evidence="5">
    <location>
        <begin position="399"/>
        <end position="521"/>
    </location>
</feature>
<dbReference type="PANTHER" id="PTHR43918:SF4">
    <property type="entry name" value="CARBOXYLIC ESTER HYDROLASE"/>
    <property type="match status" value="1"/>
</dbReference>
<dbReference type="Proteomes" id="UP001321473">
    <property type="component" value="Unassembled WGS sequence"/>
</dbReference>
<dbReference type="AlphaFoldDB" id="A0AAQ4FQ78"/>
<dbReference type="GO" id="GO:0019695">
    <property type="term" value="P:choline metabolic process"/>
    <property type="evidence" value="ECO:0007669"/>
    <property type="project" value="TreeGrafter"/>
</dbReference>
<evidence type="ECO:0000256" key="3">
    <source>
        <dbReference type="ARBA" id="ARBA00022801"/>
    </source>
</evidence>
<dbReference type="SUPFAM" id="SSF53474">
    <property type="entry name" value="alpha/beta-Hydrolases"/>
    <property type="match status" value="1"/>
</dbReference>
<organism evidence="6 7">
    <name type="scientific">Amblyomma americanum</name>
    <name type="common">Lone star tick</name>
    <dbReference type="NCBI Taxonomy" id="6943"/>
    <lineage>
        <taxon>Eukaryota</taxon>
        <taxon>Metazoa</taxon>
        <taxon>Ecdysozoa</taxon>
        <taxon>Arthropoda</taxon>
        <taxon>Chelicerata</taxon>
        <taxon>Arachnida</taxon>
        <taxon>Acari</taxon>
        <taxon>Parasitiformes</taxon>
        <taxon>Ixodida</taxon>
        <taxon>Ixodoidea</taxon>
        <taxon>Ixodidae</taxon>
        <taxon>Amblyomminae</taxon>
        <taxon>Amblyomma</taxon>
    </lineage>
</organism>
<keyword evidence="7" id="KW-1185">Reference proteome</keyword>
<name>A0AAQ4FQ78_AMBAM</name>
<evidence type="ECO:0000259" key="5">
    <source>
        <dbReference type="Pfam" id="PF00135"/>
    </source>
</evidence>
<dbReference type="InterPro" id="IPR029058">
    <property type="entry name" value="AB_hydrolase_fold"/>
</dbReference>
<dbReference type="EMBL" id="JARKHS020000357">
    <property type="protein sequence ID" value="KAK8788933.1"/>
    <property type="molecule type" value="Genomic_DNA"/>
</dbReference>
<dbReference type="GO" id="GO:0005886">
    <property type="term" value="C:plasma membrane"/>
    <property type="evidence" value="ECO:0007669"/>
    <property type="project" value="TreeGrafter"/>
</dbReference>
<evidence type="ECO:0000256" key="2">
    <source>
        <dbReference type="ARBA" id="ARBA00022487"/>
    </source>
</evidence>
<sequence length="560" mass="62323">MLTALWTESNSKASGITVYAQEFVEKMSVKPMFQDGCTRGSYIITADMEQFIPKHVIATATGTEAQTQKLTPPTSTARFLRPQPVTPREEIIDGTKVPKLCIQTRPLTGPDDVSWNDTSEDCLSLNVWTPVQPGKTMVNSRTVLFVLHGRDFKWSREYDAVALSALGDLLVVVPNYRLHLLGFLSNGTDLAPGNLALHDQIQCPTVTYTSLKLQALRWTVDNAEQFGGNRSSIVILGHGSGAVSLGLHLLSPIGEQDLRPVNRLAFMSGSPLQPLAPNSEVAVVAASFGCNRSRLEGDAEWQWACLLKQPASEFVRARVYASLATGPSFDSDYLPQRWPQISERVLRKQLALKMQLLSNDERNLTALIMDEMESVGLSSAFDISGRVYTNGTSCTDLRCTVDFKEMYGDVMTKCPVLYFSEYLSSLGHSVYSYLLNYKSIPLPVEEAGHAVIFKDDLALLFGEPLLDISSTPFYEQDISRKLIHIFSGFAKTGNLPHASSAEWPRFSRSHNYHVWIDHKGAELISDTRKLVCERLRSAILPPGFPNLPDRVRPVKIDRYF</sequence>
<keyword evidence="3" id="KW-0378">Hydrolase</keyword>
<protein>
    <recommendedName>
        <fullName evidence="5">Carboxylesterase type B domain-containing protein</fullName>
    </recommendedName>
</protein>
<dbReference type="Pfam" id="PF00135">
    <property type="entry name" value="COesterase"/>
    <property type="match status" value="2"/>
</dbReference>
<keyword evidence="2" id="KW-0719">Serine esterase</keyword>
<comment type="similarity">
    <text evidence="1">Belongs to the type-B carboxylesterase/lipase family.</text>
</comment>
<dbReference type="InterPro" id="IPR050654">
    <property type="entry name" value="AChE-related_enzymes"/>
</dbReference>
<dbReference type="Gene3D" id="3.40.50.1820">
    <property type="entry name" value="alpha/beta hydrolase"/>
    <property type="match status" value="1"/>
</dbReference>
<feature type="domain" description="Carboxylesterase type B" evidence="5">
    <location>
        <begin position="72"/>
        <end position="349"/>
    </location>
</feature>
<accession>A0AAQ4FQ78</accession>
<evidence type="ECO:0000313" key="6">
    <source>
        <dbReference type="EMBL" id="KAK8788933.1"/>
    </source>
</evidence>
<evidence type="ECO:0000256" key="1">
    <source>
        <dbReference type="ARBA" id="ARBA00005964"/>
    </source>
</evidence>
<gene>
    <name evidence="6" type="ORF">V5799_021292</name>
</gene>
<evidence type="ECO:0000256" key="4">
    <source>
        <dbReference type="ARBA" id="ARBA00023180"/>
    </source>
</evidence>
<dbReference type="PANTHER" id="PTHR43918">
    <property type="entry name" value="ACETYLCHOLINESTERASE"/>
    <property type="match status" value="1"/>
</dbReference>